<evidence type="ECO:0000313" key="1">
    <source>
        <dbReference type="EMBL" id="KAL0104034.1"/>
    </source>
</evidence>
<protein>
    <submittedName>
        <fullName evidence="1">Uncharacterized protein</fullName>
    </submittedName>
</protein>
<comment type="caution">
    <text evidence="1">The sequence shown here is derived from an EMBL/GenBank/DDBJ whole genome shotgun (WGS) entry which is preliminary data.</text>
</comment>
<accession>A0AAW2EJX6</accession>
<dbReference type="AlphaFoldDB" id="A0AAW2EJX6"/>
<evidence type="ECO:0000313" key="2">
    <source>
        <dbReference type="Proteomes" id="UP001430953"/>
    </source>
</evidence>
<gene>
    <name evidence="1" type="ORF">PUN28_017018</name>
</gene>
<dbReference type="Proteomes" id="UP001430953">
    <property type="component" value="Unassembled WGS sequence"/>
</dbReference>
<reference evidence="1 2" key="1">
    <citation type="submission" date="2023-03" db="EMBL/GenBank/DDBJ databases">
        <title>High recombination rates correlate with genetic variation in Cardiocondyla obscurior ants.</title>
        <authorList>
            <person name="Errbii M."/>
        </authorList>
    </citation>
    <scope>NUCLEOTIDE SEQUENCE [LARGE SCALE GENOMIC DNA]</scope>
    <source>
        <strain evidence="1">Alpha-2009</strain>
        <tissue evidence="1">Whole body</tissue>
    </source>
</reference>
<proteinExistence type="predicted"/>
<dbReference type="EMBL" id="JADYXP020000020">
    <property type="protein sequence ID" value="KAL0104034.1"/>
    <property type="molecule type" value="Genomic_DNA"/>
</dbReference>
<name>A0AAW2EJX6_9HYME</name>
<keyword evidence="2" id="KW-1185">Reference proteome</keyword>
<sequence length="87" mass="9889">MPSTERTSFPGNSVCNLGPECSKSLSETPNREYSTRKSGDPCRRRCKCLNWFSATRRESPIEDEGGERKGRRTTYLPLASRECVSRK</sequence>
<organism evidence="1 2">
    <name type="scientific">Cardiocondyla obscurior</name>
    <dbReference type="NCBI Taxonomy" id="286306"/>
    <lineage>
        <taxon>Eukaryota</taxon>
        <taxon>Metazoa</taxon>
        <taxon>Ecdysozoa</taxon>
        <taxon>Arthropoda</taxon>
        <taxon>Hexapoda</taxon>
        <taxon>Insecta</taxon>
        <taxon>Pterygota</taxon>
        <taxon>Neoptera</taxon>
        <taxon>Endopterygota</taxon>
        <taxon>Hymenoptera</taxon>
        <taxon>Apocrita</taxon>
        <taxon>Aculeata</taxon>
        <taxon>Formicoidea</taxon>
        <taxon>Formicidae</taxon>
        <taxon>Myrmicinae</taxon>
        <taxon>Cardiocondyla</taxon>
    </lineage>
</organism>